<evidence type="ECO:0000256" key="2">
    <source>
        <dbReference type="ARBA" id="ARBA00022723"/>
    </source>
</evidence>
<sequence>MVSCQLAVIGAGSAGCGAALAASRLGIDTILVENYQRIGGTSTFAGVNCYEPVAGATGISRRIFQEMQRNDSAGVGFYRITRHCMIPDEAAHPFPGSEQRIDPAGRYEDTLRSHMEEQEFSRALRLRRGIIFEPELFCRTVEGLLAQSGCCRLRTGVAPAAVECRDGVLRRMVLTDGTRLEAARWIDCSGAVAAQCGCRMLFGQEASGRYGESGAPKFPEPVLNGVSQIFRIRPAADDAVEPLPAGIPAGCWWAAQFPMACITEYPNGDFNCNMLPTMSGLEFYAFEAGAVSAELKRRVYAFWHYLQTTFPEFRRFRLHHIFPRPGCRDGYRVLCRRMLTERDILGGLARQKRDEIIALCDHPLDFHGRGGGGRSGLLYGIPYHSLVPAGMKNLLAAGRMAGFSALAASSCRLSRTMLQLGEAAGTAAYLSLERREDFPELPPGVVRELLQDGGVEL</sequence>
<keyword evidence="1" id="KW-0004">4Fe-4S</keyword>
<keyword evidence="3" id="KW-0560">Oxidoreductase</keyword>
<dbReference type="Proteomes" id="UP000245959">
    <property type="component" value="Unassembled WGS sequence"/>
</dbReference>
<evidence type="ECO:0000256" key="5">
    <source>
        <dbReference type="ARBA" id="ARBA00023014"/>
    </source>
</evidence>
<dbReference type="GO" id="GO:0016491">
    <property type="term" value="F:oxidoreductase activity"/>
    <property type="evidence" value="ECO:0007669"/>
    <property type="project" value="UniProtKB-KW"/>
</dbReference>
<dbReference type="OrthoDB" id="9777740at2"/>
<reference evidence="6 7" key="1">
    <citation type="submission" date="2018-04" db="EMBL/GenBank/DDBJ databases">
        <title>Genomic Encyclopedia of Type Strains, Phase IV (KMG-IV): sequencing the most valuable type-strain genomes for metagenomic binning, comparative biology and taxonomic classification.</title>
        <authorList>
            <person name="Goeker M."/>
        </authorList>
    </citation>
    <scope>NUCLEOTIDE SEQUENCE [LARGE SCALE GENOMIC DNA]</scope>
    <source>
        <strain evidence="6 7">DSM 14823</strain>
    </source>
</reference>
<evidence type="ECO:0000256" key="3">
    <source>
        <dbReference type="ARBA" id="ARBA00023002"/>
    </source>
</evidence>
<keyword evidence="2" id="KW-0479">Metal-binding</keyword>
<dbReference type="InterPro" id="IPR036188">
    <property type="entry name" value="FAD/NAD-bd_sf"/>
</dbReference>
<organism evidence="6 7">
    <name type="scientific">Victivallis vadensis</name>
    <dbReference type="NCBI Taxonomy" id="172901"/>
    <lineage>
        <taxon>Bacteria</taxon>
        <taxon>Pseudomonadati</taxon>
        <taxon>Lentisphaerota</taxon>
        <taxon>Lentisphaeria</taxon>
        <taxon>Victivallales</taxon>
        <taxon>Victivallaceae</taxon>
        <taxon>Victivallis</taxon>
    </lineage>
</organism>
<dbReference type="EMBL" id="QEKH01000021">
    <property type="protein sequence ID" value="PVY39331.1"/>
    <property type="molecule type" value="Genomic_DNA"/>
</dbReference>
<keyword evidence="4" id="KW-0408">Iron</keyword>
<evidence type="ECO:0000313" key="6">
    <source>
        <dbReference type="EMBL" id="PVY39331.1"/>
    </source>
</evidence>
<dbReference type="RefSeq" id="WP_116884692.1">
    <property type="nucleotide sequence ID" value="NZ_CABMMC010000201.1"/>
</dbReference>
<dbReference type="GO" id="GO:0051539">
    <property type="term" value="F:4 iron, 4 sulfur cluster binding"/>
    <property type="evidence" value="ECO:0007669"/>
    <property type="project" value="UniProtKB-KW"/>
</dbReference>
<evidence type="ECO:0000256" key="4">
    <source>
        <dbReference type="ARBA" id="ARBA00023004"/>
    </source>
</evidence>
<dbReference type="Pfam" id="PF12831">
    <property type="entry name" value="FAD_oxidored"/>
    <property type="match status" value="1"/>
</dbReference>
<keyword evidence="7" id="KW-1185">Reference proteome</keyword>
<evidence type="ECO:0000313" key="7">
    <source>
        <dbReference type="Proteomes" id="UP000245959"/>
    </source>
</evidence>
<name>A0A2U1ASJ6_9BACT</name>
<dbReference type="GeneID" id="78295983"/>
<protein>
    <submittedName>
        <fullName evidence="6">FAD dependent oxidoreductase</fullName>
    </submittedName>
</protein>
<keyword evidence="5" id="KW-0411">Iron-sulfur</keyword>
<dbReference type="PANTHER" id="PTHR43498:SF1">
    <property type="entry name" value="COB--COM HETERODISULFIDE REDUCTASE IRON-SULFUR SUBUNIT A"/>
    <property type="match status" value="1"/>
</dbReference>
<accession>A0A2U1ASJ6</accession>
<comment type="caution">
    <text evidence="6">The sequence shown here is derived from an EMBL/GenBank/DDBJ whole genome shotgun (WGS) entry which is preliminary data.</text>
</comment>
<dbReference type="PANTHER" id="PTHR43498">
    <property type="entry name" value="FERREDOXIN:COB-COM HETERODISULFIDE REDUCTASE SUBUNIT A"/>
    <property type="match status" value="1"/>
</dbReference>
<dbReference type="AlphaFoldDB" id="A0A2U1ASJ6"/>
<proteinExistence type="predicted"/>
<dbReference type="GO" id="GO:0046872">
    <property type="term" value="F:metal ion binding"/>
    <property type="evidence" value="ECO:0007669"/>
    <property type="project" value="UniProtKB-KW"/>
</dbReference>
<dbReference type="SUPFAM" id="SSF51905">
    <property type="entry name" value="FAD/NAD(P)-binding domain"/>
    <property type="match status" value="1"/>
</dbReference>
<evidence type="ECO:0000256" key="1">
    <source>
        <dbReference type="ARBA" id="ARBA00022485"/>
    </source>
</evidence>
<dbReference type="Gene3D" id="3.50.50.60">
    <property type="entry name" value="FAD/NAD(P)-binding domain"/>
    <property type="match status" value="1"/>
</dbReference>
<gene>
    <name evidence="6" type="ORF">C8D82_1215</name>
</gene>
<dbReference type="InterPro" id="IPR039650">
    <property type="entry name" value="HdrA-like"/>
</dbReference>